<evidence type="ECO:0000313" key="2">
    <source>
        <dbReference type="EMBL" id="SPO00503.1"/>
    </source>
</evidence>
<reference evidence="2" key="1">
    <citation type="submission" date="2018-03" db="EMBL/GenBank/DDBJ databases">
        <authorList>
            <person name="Guldener U."/>
        </authorList>
    </citation>
    <scope>NUCLEOTIDE SEQUENCE</scope>
</reference>
<dbReference type="PANTHER" id="PTHR28096">
    <property type="entry name" value="PROTEIN FAF1"/>
    <property type="match status" value="1"/>
</dbReference>
<evidence type="ECO:0000256" key="1">
    <source>
        <dbReference type="SAM" id="MobiDB-lite"/>
    </source>
</evidence>
<evidence type="ECO:0000313" key="3">
    <source>
        <dbReference type="Proteomes" id="UP001187682"/>
    </source>
</evidence>
<dbReference type="AlphaFoldDB" id="A0AAE8MTY7"/>
<feature type="compositionally biased region" description="Basic residues" evidence="1">
    <location>
        <begin position="296"/>
        <end position="309"/>
    </location>
</feature>
<dbReference type="GO" id="GO:0005730">
    <property type="term" value="C:nucleolus"/>
    <property type="evidence" value="ECO:0007669"/>
    <property type="project" value="TreeGrafter"/>
</dbReference>
<evidence type="ECO:0008006" key="4">
    <source>
        <dbReference type="Google" id="ProtNLM"/>
    </source>
</evidence>
<accession>A0AAE8MTY7</accession>
<keyword evidence="3" id="KW-1185">Reference proteome</keyword>
<sequence>MPTASSRKRKATTPTDAEEEAARAIFRKHFEAQFEPLPQKSSKAEKKAHDEDEDDEDFDGDSGSDSDGDEDDGDSSGEDGEEWGGISDDDEPEPAVEVVDYSASATSNTALLGKREHKAFMSSRPPSHHESESKRTAASTTPASDYPEDARTLLAQDLELHRLITESHLLDPTSKLHSKPFTEGRIRMHTTDLRITSLAPGSASILKQKKMPMSMRKGIESTKTRKEETRRREARENGVILERKGGDAAGPGKRAGGKKRGGPRLDMPGIGRLKGAELTLSDRDIRGMESGGSSRGRGRGRGGMRVSKR</sequence>
<feature type="compositionally biased region" description="Acidic residues" evidence="1">
    <location>
        <begin position="51"/>
        <end position="94"/>
    </location>
</feature>
<dbReference type="Proteomes" id="UP001187682">
    <property type="component" value="Unassembled WGS sequence"/>
</dbReference>
<gene>
    <name evidence="2" type="ORF">DNG_03251</name>
</gene>
<feature type="compositionally biased region" description="Basic and acidic residues" evidence="1">
    <location>
        <begin position="217"/>
        <end position="246"/>
    </location>
</feature>
<dbReference type="PANTHER" id="PTHR28096:SF1">
    <property type="entry name" value="PROTEIN FAF1"/>
    <property type="match status" value="1"/>
</dbReference>
<organism evidence="2 3">
    <name type="scientific">Cephalotrichum gorgonifer</name>
    <dbReference type="NCBI Taxonomy" id="2041049"/>
    <lineage>
        <taxon>Eukaryota</taxon>
        <taxon>Fungi</taxon>
        <taxon>Dikarya</taxon>
        <taxon>Ascomycota</taxon>
        <taxon>Pezizomycotina</taxon>
        <taxon>Sordariomycetes</taxon>
        <taxon>Hypocreomycetidae</taxon>
        <taxon>Microascales</taxon>
        <taxon>Microascaceae</taxon>
        <taxon>Cephalotrichum</taxon>
    </lineage>
</organism>
<name>A0AAE8MTY7_9PEZI</name>
<dbReference type="GO" id="GO:0000462">
    <property type="term" value="P:maturation of SSU-rRNA from tricistronic rRNA transcript (SSU-rRNA, 5.8S rRNA, LSU-rRNA)"/>
    <property type="evidence" value="ECO:0007669"/>
    <property type="project" value="TreeGrafter"/>
</dbReference>
<proteinExistence type="predicted"/>
<feature type="region of interest" description="Disordered" evidence="1">
    <location>
        <begin position="1"/>
        <end position="148"/>
    </location>
</feature>
<dbReference type="InterPro" id="IPR053030">
    <property type="entry name" value="Ribosomal_biogenesis_FAF1-like"/>
</dbReference>
<feature type="compositionally biased region" description="Basic residues" evidence="1">
    <location>
        <begin position="1"/>
        <end position="11"/>
    </location>
</feature>
<comment type="caution">
    <text evidence="2">The sequence shown here is derived from an EMBL/GenBank/DDBJ whole genome shotgun (WGS) entry which is preliminary data.</text>
</comment>
<dbReference type="EMBL" id="ONZQ02000004">
    <property type="protein sequence ID" value="SPO00503.1"/>
    <property type="molecule type" value="Genomic_DNA"/>
</dbReference>
<protein>
    <recommendedName>
        <fullName evidence="4">Protein FAF1</fullName>
    </recommendedName>
</protein>
<feature type="region of interest" description="Disordered" evidence="1">
    <location>
        <begin position="208"/>
        <end position="309"/>
    </location>
</feature>